<organism evidence="1 2">
    <name type="scientific">Paenibacillus thiaminolyticus</name>
    <name type="common">Bacillus thiaminolyticus</name>
    <dbReference type="NCBI Taxonomy" id="49283"/>
    <lineage>
        <taxon>Bacteria</taxon>
        <taxon>Bacillati</taxon>
        <taxon>Bacillota</taxon>
        <taxon>Bacilli</taxon>
        <taxon>Bacillales</taxon>
        <taxon>Paenibacillaceae</taxon>
        <taxon>Paenibacillus</taxon>
    </lineage>
</organism>
<comment type="caution">
    <text evidence="1">The sequence shown here is derived from an EMBL/GenBank/DDBJ whole genome shotgun (WGS) entry which is preliminary data.</text>
</comment>
<protein>
    <submittedName>
        <fullName evidence="1">Uncharacterized protein</fullName>
    </submittedName>
</protein>
<dbReference type="Proteomes" id="UP000266177">
    <property type="component" value="Unassembled WGS sequence"/>
</dbReference>
<reference evidence="1 2" key="1">
    <citation type="submission" date="2018-09" db="EMBL/GenBank/DDBJ databases">
        <title>Paenibacillus SK2017-BO5.</title>
        <authorList>
            <person name="Piskunova J.V."/>
            <person name="Dubiley S.A."/>
            <person name="Severinov K.V."/>
        </authorList>
    </citation>
    <scope>NUCLEOTIDE SEQUENCE [LARGE SCALE GENOMIC DNA]</scope>
    <source>
        <strain evidence="1 2">BO5</strain>
    </source>
</reference>
<name>A0A3A3G945_PANTH</name>
<gene>
    <name evidence="1" type="ORF">DQX05_27940</name>
</gene>
<dbReference type="EMBL" id="QYZD01000050">
    <property type="protein sequence ID" value="RJG17622.1"/>
    <property type="molecule type" value="Genomic_DNA"/>
</dbReference>
<evidence type="ECO:0000313" key="2">
    <source>
        <dbReference type="Proteomes" id="UP000266177"/>
    </source>
</evidence>
<dbReference type="AlphaFoldDB" id="A0A3A3G945"/>
<proteinExistence type="predicted"/>
<evidence type="ECO:0000313" key="1">
    <source>
        <dbReference type="EMBL" id="RJG17622.1"/>
    </source>
</evidence>
<sequence>MNKTKQPSLGTSSRRLMLFSSAVPVLKPGGEGEVFTSLGWRSLLFEGLRQRFFLRFTAFLQELFLSVTKKITVGRDIS</sequence>
<accession>A0A3A3G945</accession>